<evidence type="ECO:0000256" key="1">
    <source>
        <dbReference type="SAM" id="MobiDB-lite"/>
    </source>
</evidence>
<dbReference type="AlphaFoldDB" id="A0AA39W3N2"/>
<dbReference type="Proteomes" id="UP001168877">
    <property type="component" value="Unassembled WGS sequence"/>
</dbReference>
<accession>A0AA39W3N2</accession>
<dbReference type="EMBL" id="JAUESC010000003">
    <property type="protein sequence ID" value="KAK0600731.1"/>
    <property type="molecule type" value="Genomic_DNA"/>
</dbReference>
<sequence>MMQALELGDKCTADRIESLIRDFHPDSPTPISVYIPSFEEDFIPNIPSPSSFDNSSPTMTRSSKPDSSKRRASRVNVVGEDELRKYKSRFDIPDDVTLTLPGDRAAWNPLENADAIYGAMLSCGVTLPLQPFIARFLAEAQIAPAQLVPNSYRILMCLCLMWKLKGYGPPIPREIRHLYTLRQAGHGGTYFLLSSPVENWIPEGVANLGQVEISSDEKKKGFIWGYPTSNKRWKNSWFFVGGEWGQDVPASSRRNLSAKKVPRHFTSPET</sequence>
<evidence type="ECO:0000313" key="3">
    <source>
        <dbReference type="Proteomes" id="UP001168877"/>
    </source>
</evidence>
<proteinExistence type="predicted"/>
<organism evidence="2 3">
    <name type="scientific">Acer saccharum</name>
    <name type="common">Sugar maple</name>
    <dbReference type="NCBI Taxonomy" id="4024"/>
    <lineage>
        <taxon>Eukaryota</taxon>
        <taxon>Viridiplantae</taxon>
        <taxon>Streptophyta</taxon>
        <taxon>Embryophyta</taxon>
        <taxon>Tracheophyta</taxon>
        <taxon>Spermatophyta</taxon>
        <taxon>Magnoliopsida</taxon>
        <taxon>eudicotyledons</taxon>
        <taxon>Gunneridae</taxon>
        <taxon>Pentapetalae</taxon>
        <taxon>rosids</taxon>
        <taxon>malvids</taxon>
        <taxon>Sapindales</taxon>
        <taxon>Sapindaceae</taxon>
        <taxon>Hippocastanoideae</taxon>
        <taxon>Acereae</taxon>
        <taxon>Acer</taxon>
    </lineage>
</organism>
<evidence type="ECO:0000313" key="2">
    <source>
        <dbReference type="EMBL" id="KAK0600731.1"/>
    </source>
</evidence>
<protein>
    <submittedName>
        <fullName evidence="2">Uncharacterized protein</fullName>
    </submittedName>
</protein>
<gene>
    <name evidence="2" type="ORF">LWI29_017929</name>
</gene>
<feature type="compositionally biased region" description="Polar residues" evidence="1">
    <location>
        <begin position="48"/>
        <end position="62"/>
    </location>
</feature>
<keyword evidence="3" id="KW-1185">Reference proteome</keyword>
<reference evidence="2" key="2">
    <citation type="submission" date="2023-06" db="EMBL/GenBank/DDBJ databases">
        <authorList>
            <person name="Swenson N.G."/>
            <person name="Wegrzyn J.L."/>
            <person name="Mcevoy S.L."/>
        </authorList>
    </citation>
    <scope>NUCLEOTIDE SEQUENCE</scope>
    <source>
        <strain evidence="2">NS2018</strain>
        <tissue evidence="2">Leaf</tissue>
    </source>
</reference>
<name>A0AA39W3N2_ACESA</name>
<reference evidence="2" key="1">
    <citation type="journal article" date="2022" name="Plant J.">
        <title>Strategies of tolerance reflected in two North American maple genomes.</title>
        <authorList>
            <person name="McEvoy S.L."/>
            <person name="Sezen U.U."/>
            <person name="Trouern-Trend A."/>
            <person name="McMahon S.M."/>
            <person name="Schaberg P.G."/>
            <person name="Yang J."/>
            <person name="Wegrzyn J.L."/>
            <person name="Swenson N.G."/>
        </authorList>
    </citation>
    <scope>NUCLEOTIDE SEQUENCE</scope>
    <source>
        <strain evidence="2">NS2018</strain>
    </source>
</reference>
<comment type="caution">
    <text evidence="2">The sequence shown here is derived from an EMBL/GenBank/DDBJ whole genome shotgun (WGS) entry which is preliminary data.</text>
</comment>
<feature type="region of interest" description="Disordered" evidence="1">
    <location>
        <begin position="46"/>
        <end position="74"/>
    </location>
</feature>